<reference evidence="1 2" key="1">
    <citation type="submission" date="2019-03" db="EMBL/GenBank/DDBJ databases">
        <title>Single cell metagenomics reveals metabolic interactions within the superorganism composed of flagellate Streblomastix strix and complex community of Bacteroidetes bacteria on its surface.</title>
        <authorList>
            <person name="Treitli S.C."/>
            <person name="Kolisko M."/>
            <person name="Husnik F."/>
            <person name="Keeling P."/>
            <person name="Hampl V."/>
        </authorList>
    </citation>
    <scope>NUCLEOTIDE SEQUENCE [LARGE SCALE GENOMIC DNA]</scope>
    <source>
        <strain evidence="1">ST1C</strain>
    </source>
</reference>
<comment type="caution">
    <text evidence="1">The sequence shown here is derived from an EMBL/GenBank/DDBJ whole genome shotgun (WGS) entry which is preliminary data.</text>
</comment>
<feature type="non-terminal residue" evidence="1">
    <location>
        <position position="50"/>
    </location>
</feature>
<proteinExistence type="predicted"/>
<evidence type="ECO:0000313" key="1">
    <source>
        <dbReference type="EMBL" id="KAA6359200.1"/>
    </source>
</evidence>
<name>A0A5J4TMX4_9EUKA</name>
<dbReference type="AlphaFoldDB" id="A0A5J4TMX4"/>
<organism evidence="1 2">
    <name type="scientific">Streblomastix strix</name>
    <dbReference type="NCBI Taxonomy" id="222440"/>
    <lineage>
        <taxon>Eukaryota</taxon>
        <taxon>Metamonada</taxon>
        <taxon>Preaxostyla</taxon>
        <taxon>Oxymonadida</taxon>
        <taxon>Streblomastigidae</taxon>
        <taxon>Streblomastix</taxon>
    </lineage>
</organism>
<protein>
    <submittedName>
        <fullName evidence="1">Uncharacterized protein</fullName>
    </submittedName>
</protein>
<dbReference type="Proteomes" id="UP000324800">
    <property type="component" value="Unassembled WGS sequence"/>
</dbReference>
<evidence type="ECO:0000313" key="2">
    <source>
        <dbReference type="Proteomes" id="UP000324800"/>
    </source>
</evidence>
<sequence>MRFLNNHESIFDYYVALNGKQTADFKGVAYIKMIVQLSKFRICGHKVGET</sequence>
<accession>A0A5J4TMX4</accession>
<dbReference type="EMBL" id="SNRW01028751">
    <property type="protein sequence ID" value="KAA6359200.1"/>
    <property type="molecule type" value="Genomic_DNA"/>
</dbReference>
<gene>
    <name evidence="1" type="ORF">EZS28_045272</name>
</gene>